<reference evidence="1 2" key="1">
    <citation type="journal article" date="2018" name="Int J Genomics">
        <title>Comparative Genomics of the First and Complete Genome of "Actinobacillus porcitonsillarum" Supports the Novel Species Hypothesis.</title>
        <authorList>
            <person name="Dona V."/>
            <person name="Perreten V."/>
        </authorList>
    </citation>
    <scope>NUCLEOTIDE SEQUENCE [LARGE SCALE GENOMIC DNA]</scope>
    <source>
        <strain evidence="1 2">S4074</strain>
    </source>
</reference>
<evidence type="ECO:0000313" key="1">
    <source>
        <dbReference type="EMBL" id="AXA20999.1"/>
    </source>
</evidence>
<protein>
    <submittedName>
        <fullName evidence="1">Integrase</fullName>
    </submittedName>
</protein>
<dbReference type="RefSeq" id="WP_005596661.1">
    <property type="nucleotide sequence ID" value="NZ_CP030753.1"/>
</dbReference>
<proteinExistence type="predicted"/>
<dbReference type="PROSITE" id="PS51257">
    <property type="entry name" value="PROKAR_LIPOPROTEIN"/>
    <property type="match status" value="1"/>
</dbReference>
<organism evidence="1 2">
    <name type="scientific">Actinobacillus pleuropneumoniae</name>
    <name type="common">Haemophilus pleuropneumoniae</name>
    <dbReference type="NCBI Taxonomy" id="715"/>
    <lineage>
        <taxon>Bacteria</taxon>
        <taxon>Pseudomonadati</taxon>
        <taxon>Pseudomonadota</taxon>
        <taxon>Gammaproteobacteria</taxon>
        <taxon>Pasteurellales</taxon>
        <taxon>Pasteurellaceae</taxon>
        <taxon>Actinobacillus</taxon>
    </lineage>
</organism>
<gene>
    <name evidence="1" type="ORF">DRF63_02745</name>
</gene>
<name>A0ABM6X3C5_ACTPL</name>
<dbReference type="EMBL" id="CP030753">
    <property type="protein sequence ID" value="AXA20999.1"/>
    <property type="molecule type" value="Genomic_DNA"/>
</dbReference>
<dbReference type="GeneID" id="48598688"/>
<accession>A0ABM6X3C5</accession>
<keyword evidence="2" id="KW-1185">Reference proteome</keyword>
<sequence>MKKLLLVGLFSVILTGCSVTLPVSSYVPQNYTRFNGNVEIGEFTYQPFQQGKVKSNQMQNTAGGQIFTSSNIADLAKRGTALELEKTGIRLVDSNVKLSGAVKEFKMDDLGYSVDWTYIINYTLTSTNTSAVLLNKDYVADPRKTGKFGLPIDYANAANDMILSGYNKFITDPEVRKILEKNNSILKGLLVSRGFFIIVL</sequence>
<evidence type="ECO:0000313" key="2">
    <source>
        <dbReference type="Proteomes" id="UP000251823"/>
    </source>
</evidence>
<dbReference type="Proteomes" id="UP000251823">
    <property type="component" value="Chromosome"/>
</dbReference>
<reference evidence="2" key="2">
    <citation type="submission" date="2018-06" db="EMBL/GenBank/DDBJ databases">
        <title>Complete genome sequence of Actinobacillus pleuropneumoniae serotype 1 strain S4074 obtained by Oxford Nanopore and Illumina sequencing technologies.</title>
        <authorList>
            <person name="Dona V."/>
            <person name="Perreten V."/>
        </authorList>
    </citation>
    <scope>NUCLEOTIDE SEQUENCE [LARGE SCALE GENOMIC DNA]</scope>
    <source>
        <strain evidence="2">S4074</strain>
    </source>
</reference>